<reference evidence="1 2" key="1">
    <citation type="journal article" date="2011" name="J. Bacteriol.">
        <title>Whole genome sequence of an unusual Borrelia burgdorferi sensu lato isolate.</title>
        <authorList>
            <person name="Casjens S.R."/>
            <person name="Fraser-Liggett C.M."/>
            <person name="Mongodin E.F."/>
            <person name="Qiu W.G."/>
            <person name="Dunn J.J."/>
            <person name="Luft B.J."/>
            <person name="Schutzer S.E."/>
        </authorList>
    </citation>
    <scope>NUCLEOTIDE SEQUENCE [LARGE SCALE GENOMIC DNA]</scope>
    <source>
        <strain evidence="1 2">SV1</strain>
    </source>
</reference>
<dbReference type="EMBL" id="ABJZ02000005">
    <property type="protein sequence ID" value="EEH00873.1"/>
    <property type="molecule type" value="Genomic_DNA"/>
</dbReference>
<keyword evidence="2" id="KW-1185">Reference proteome</keyword>
<accession>A0A826H2Y8</accession>
<evidence type="ECO:0000313" key="2">
    <source>
        <dbReference type="Proteomes" id="UP000006166"/>
    </source>
</evidence>
<gene>
    <name evidence="1" type="ORF">BSV1_0055</name>
</gene>
<proteinExistence type="predicted"/>
<comment type="caution">
    <text evidence="1">The sequence shown here is derived from an EMBL/GenBank/DDBJ whole genome shotgun (WGS) entry which is preliminary data.</text>
</comment>
<dbReference type="AlphaFoldDB" id="A0A826H2Y8"/>
<protein>
    <submittedName>
        <fullName evidence="1">Uncharacterized protein</fullName>
    </submittedName>
</protein>
<organism evidence="1 2">
    <name type="scientific">Borreliella finlandensis</name>
    <dbReference type="NCBI Taxonomy" id="498741"/>
    <lineage>
        <taxon>Bacteria</taxon>
        <taxon>Pseudomonadati</taxon>
        <taxon>Spirochaetota</taxon>
        <taxon>Spirochaetia</taxon>
        <taxon>Spirochaetales</taxon>
        <taxon>Borreliaceae</taxon>
        <taxon>Borreliella</taxon>
    </lineage>
</organism>
<evidence type="ECO:0000313" key="1">
    <source>
        <dbReference type="EMBL" id="EEH00873.1"/>
    </source>
</evidence>
<name>A0A826H2Y8_9SPIR</name>
<sequence>MFSKRLNTTDFVASFLLYFSTIKFKENAADKKVMPDKFKDIPNIFKFLNIIMFDIVEIIALKEKSPDFPKNR</sequence>
<dbReference type="Proteomes" id="UP000006166">
    <property type="component" value="Unassembled WGS sequence"/>
</dbReference>